<sequence>MDGELWLHYTRIFLREVFLAMKWMAVEPPSVSVWMRLVDAVIPYKKVIHQHRGCLNKYGNFGLTLSKHNRLMN</sequence>
<reference evidence="1" key="1">
    <citation type="thesis" date="2020" institute="ProQuest LLC" country="789 East Eisenhower Parkway, Ann Arbor, MI, USA">
        <title>Comparative Genomics and Chromosome Evolution.</title>
        <authorList>
            <person name="Mudd A.B."/>
        </authorList>
    </citation>
    <scope>NUCLEOTIDE SEQUENCE</scope>
    <source>
        <strain evidence="1">HN-11 Male</strain>
        <tissue evidence="1">Kidney and liver</tissue>
    </source>
</reference>
<accession>A0A8J6ECJ8</accession>
<dbReference type="EMBL" id="WNTK01003449">
    <property type="protein sequence ID" value="KAG9465116.1"/>
    <property type="molecule type" value="Genomic_DNA"/>
</dbReference>
<protein>
    <submittedName>
        <fullName evidence="1">Uncharacterized protein</fullName>
    </submittedName>
</protein>
<proteinExistence type="predicted"/>
<organism evidence="1 2">
    <name type="scientific">Eleutherodactylus coqui</name>
    <name type="common">Puerto Rican coqui</name>
    <dbReference type="NCBI Taxonomy" id="57060"/>
    <lineage>
        <taxon>Eukaryota</taxon>
        <taxon>Metazoa</taxon>
        <taxon>Chordata</taxon>
        <taxon>Craniata</taxon>
        <taxon>Vertebrata</taxon>
        <taxon>Euteleostomi</taxon>
        <taxon>Amphibia</taxon>
        <taxon>Batrachia</taxon>
        <taxon>Anura</taxon>
        <taxon>Neobatrachia</taxon>
        <taxon>Hyloidea</taxon>
        <taxon>Eleutherodactylidae</taxon>
        <taxon>Eleutherodactylinae</taxon>
        <taxon>Eleutherodactylus</taxon>
        <taxon>Eleutherodactylus</taxon>
    </lineage>
</organism>
<comment type="caution">
    <text evidence="1">The sequence shown here is derived from an EMBL/GenBank/DDBJ whole genome shotgun (WGS) entry which is preliminary data.</text>
</comment>
<evidence type="ECO:0000313" key="1">
    <source>
        <dbReference type="EMBL" id="KAG9465116.1"/>
    </source>
</evidence>
<name>A0A8J6ECJ8_ELECQ</name>
<dbReference type="Proteomes" id="UP000770717">
    <property type="component" value="Unassembled WGS sequence"/>
</dbReference>
<dbReference type="AlphaFoldDB" id="A0A8J6ECJ8"/>
<gene>
    <name evidence="1" type="ORF">GDO78_018879</name>
</gene>
<evidence type="ECO:0000313" key="2">
    <source>
        <dbReference type="Proteomes" id="UP000770717"/>
    </source>
</evidence>
<keyword evidence="2" id="KW-1185">Reference proteome</keyword>